<evidence type="ECO:0000313" key="2">
    <source>
        <dbReference type="Proteomes" id="UP000245119"/>
    </source>
</evidence>
<reference evidence="1 2" key="1">
    <citation type="submission" date="2018-04" db="EMBL/GenBank/DDBJ databases">
        <title>The genome of golden apple snail Pomacea canaliculata provides insight into stress tolerance and invasive adaptation.</title>
        <authorList>
            <person name="Liu C."/>
            <person name="Liu B."/>
            <person name="Ren Y."/>
            <person name="Zhang Y."/>
            <person name="Wang H."/>
            <person name="Li S."/>
            <person name="Jiang F."/>
            <person name="Yin L."/>
            <person name="Zhang G."/>
            <person name="Qian W."/>
            <person name="Fan W."/>
        </authorList>
    </citation>
    <scope>NUCLEOTIDE SEQUENCE [LARGE SCALE GENOMIC DNA]</scope>
    <source>
        <strain evidence="1">SZHN2017</strain>
        <tissue evidence="1">Muscle</tissue>
    </source>
</reference>
<dbReference type="EMBL" id="PZQS01000001">
    <property type="protein sequence ID" value="PVD39572.1"/>
    <property type="molecule type" value="Genomic_DNA"/>
</dbReference>
<dbReference type="AlphaFoldDB" id="A0A2T7Q1L7"/>
<name>A0A2T7Q1L7_POMCA</name>
<organism evidence="1 2">
    <name type="scientific">Pomacea canaliculata</name>
    <name type="common">Golden apple snail</name>
    <dbReference type="NCBI Taxonomy" id="400727"/>
    <lineage>
        <taxon>Eukaryota</taxon>
        <taxon>Metazoa</taxon>
        <taxon>Spiralia</taxon>
        <taxon>Lophotrochozoa</taxon>
        <taxon>Mollusca</taxon>
        <taxon>Gastropoda</taxon>
        <taxon>Caenogastropoda</taxon>
        <taxon>Architaenioglossa</taxon>
        <taxon>Ampullarioidea</taxon>
        <taxon>Ampullariidae</taxon>
        <taxon>Pomacea</taxon>
    </lineage>
</organism>
<comment type="caution">
    <text evidence="1">The sequence shown here is derived from an EMBL/GenBank/DDBJ whole genome shotgun (WGS) entry which is preliminary data.</text>
</comment>
<accession>A0A2T7Q1L7</accession>
<evidence type="ECO:0000313" key="1">
    <source>
        <dbReference type="EMBL" id="PVD39572.1"/>
    </source>
</evidence>
<sequence length="250" mass="27388">MPRVHIATKAQATAGCRPSSCERLTAPSLTQQQQQRRKQMMRKMHRQLLCLQHALRGRFHEFQTNARLPALGGQTFHNNGFTLGQLAVSTNKRNAAQGPSRRDFFFPQSTPLAAITARHNNDNRHHQVGRYANVVPGPTARTRAHVHARTSLLQPHLDGEAIPACFTHARTPCAGIIDRVAKSFHARTAAPSSTYIIIITAPRGFSCTLALSLADRPASVHGLSHTDSTFLNTGVSPYGGGMGRREAYGF</sequence>
<proteinExistence type="predicted"/>
<protein>
    <submittedName>
        <fullName evidence="1">Uncharacterized protein</fullName>
    </submittedName>
</protein>
<keyword evidence="2" id="KW-1185">Reference proteome</keyword>
<gene>
    <name evidence="1" type="ORF">C0Q70_02207</name>
</gene>
<dbReference type="Proteomes" id="UP000245119">
    <property type="component" value="Linkage Group LG1"/>
</dbReference>